<keyword evidence="3" id="KW-1185">Reference proteome</keyword>
<evidence type="ECO:0000313" key="3">
    <source>
        <dbReference type="Proteomes" id="UP001157440"/>
    </source>
</evidence>
<dbReference type="Pfam" id="PF00535">
    <property type="entry name" value="Glycos_transf_2"/>
    <property type="match status" value="1"/>
</dbReference>
<evidence type="ECO:0000313" key="2">
    <source>
        <dbReference type="EMBL" id="GLS74285.1"/>
    </source>
</evidence>
<dbReference type="AlphaFoldDB" id="A0AA37TIL0"/>
<accession>A0AA37TIL0</accession>
<dbReference type="Gene3D" id="3.90.550.10">
    <property type="entry name" value="Spore Coat Polysaccharide Biosynthesis Protein SpsA, Chain A"/>
    <property type="match status" value="1"/>
</dbReference>
<dbReference type="SUPFAM" id="SSF53448">
    <property type="entry name" value="Nucleotide-diphospho-sugar transferases"/>
    <property type="match status" value="1"/>
</dbReference>
<gene>
    <name evidence="2" type="ORF">GCM10007890_63000</name>
</gene>
<feature type="domain" description="Glycosyltransferase 2-like" evidence="1">
    <location>
        <begin position="29"/>
        <end position="150"/>
    </location>
</feature>
<dbReference type="InterPro" id="IPR029044">
    <property type="entry name" value="Nucleotide-diphossugar_trans"/>
</dbReference>
<dbReference type="RefSeq" id="WP_238198954.1">
    <property type="nucleotide sequence ID" value="NZ_BPQZ01000029.1"/>
</dbReference>
<reference evidence="3" key="1">
    <citation type="journal article" date="2019" name="Int. J. Syst. Evol. Microbiol.">
        <title>The Global Catalogue of Microorganisms (GCM) 10K type strain sequencing project: providing services to taxonomists for standard genome sequencing and annotation.</title>
        <authorList>
            <consortium name="The Broad Institute Genomics Platform"/>
            <consortium name="The Broad Institute Genome Sequencing Center for Infectious Disease"/>
            <person name="Wu L."/>
            <person name="Ma J."/>
        </authorList>
    </citation>
    <scope>NUCLEOTIDE SEQUENCE [LARGE SCALE GENOMIC DNA]</scope>
    <source>
        <strain evidence="3">NBRC 103632</strain>
    </source>
</reference>
<comment type="caution">
    <text evidence="2">The sequence shown here is derived from an EMBL/GenBank/DDBJ whole genome shotgun (WGS) entry which is preliminary data.</text>
</comment>
<proteinExistence type="predicted"/>
<organism evidence="2 3">
    <name type="scientific">Methylobacterium tardum</name>
    <dbReference type="NCBI Taxonomy" id="374432"/>
    <lineage>
        <taxon>Bacteria</taxon>
        <taxon>Pseudomonadati</taxon>
        <taxon>Pseudomonadota</taxon>
        <taxon>Alphaproteobacteria</taxon>
        <taxon>Hyphomicrobiales</taxon>
        <taxon>Methylobacteriaceae</taxon>
        <taxon>Methylobacterium</taxon>
    </lineage>
</organism>
<sequence>MLQPLSVGVIIPSRLQHVAAGAQTDRYFVDRAITSALDQIAVAEGRARLTFIIGIDADADIPVSLAERSDVIWARSETRSQAGALNAGIDAAADRFDYMAFLEDDDWWDRNYLTWGLNALKRYDFVSTTQLEVDENGTIMRINDFPTPSGWLMPSSTLRQVGRFDPTMRWHLDNEWLGRLGDSGLKRCHLIDALAPATFAMAEQVRPWITNVVRFGGASLELQRHTMLAPLVTRLVHARSGMARIAADPAFAEQSAAEYAVLTRRYGRIPW</sequence>
<dbReference type="InterPro" id="IPR001173">
    <property type="entry name" value="Glyco_trans_2-like"/>
</dbReference>
<dbReference type="CDD" id="cd00761">
    <property type="entry name" value="Glyco_tranf_GTA_type"/>
    <property type="match status" value="1"/>
</dbReference>
<protein>
    <recommendedName>
        <fullName evidence="1">Glycosyltransferase 2-like domain-containing protein</fullName>
    </recommendedName>
</protein>
<dbReference type="EMBL" id="BSPL01000034">
    <property type="protein sequence ID" value="GLS74285.1"/>
    <property type="molecule type" value="Genomic_DNA"/>
</dbReference>
<dbReference type="Proteomes" id="UP001157440">
    <property type="component" value="Unassembled WGS sequence"/>
</dbReference>
<evidence type="ECO:0000259" key="1">
    <source>
        <dbReference type="Pfam" id="PF00535"/>
    </source>
</evidence>
<name>A0AA37TIL0_9HYPH</name>